<evidence type="ECO:0000313" key="2">
    <source>
        <dbReference type="EMBL" id="GEA83842.1"/>
    </source>
</evidence>
<reference evidence="2 3" key="1">
    <citation type="submission" date="2019-06" db="EMBL/GenBank/DDBJ databases">
        <title>Whole genome shotgun sequence of Cellulomonas gelida NBRC 3748.</title>
        <authorList>
            <person name="Hosoyama A."/>
            <person name="Uohara A."/>
            <person name="Ohji S."/>
            <person name="Ichikawa N."/>
        </authorList>
    </citation>
    <scope>NUCLEOTIDE SEQUENCE [LARGE SCALE GENOMIC DNA]</scope>
    <source>
        <strain evidence="2 3">NBRC 3748</strain>
    </source>
</reference>
<keyword evidence="1" id="KW-0472">Membrane</keyword>
<dbReference type="OrthoDB" id="4822013at2"/>
<keyword evidence="3" id="KW-1185">Reference proteome</keyword>
<dbReference type="RefSeq" id="WP_141369482.1">
    <property type="nucleotide sequence ID" value="NZ_BJLQ01000008.1"/>
</dbReference>
<proteinExistence type="predicted"/>
<dbReference type="EMBL" id="BJLQ01000008">
    <property type="protein sequence ID" value="GEA83842.1"/>
    <property type="molecule type" value="Genomic_DNA"/>
</dbReference>
<dbReference type="AlphaFoldDB" id="A0A4Y3KIN9"/>
<dbReference type="Proteomes" id="UP000320461">
    <property type="component" value="Unassembled WGS sequence"/>
</dbReference>
<evidence type="ECO:0000313" key="3">
    <source>
        <dbReference type="Proteomes" id="UP000320461"/>
    </source>
</evidence>
<gene>
    <name evidence="2" type="ORF">CGE01nite_10930</name>
</gene>
<keyword evidence="1" id="KW-1133">Transmembrane helix</keyword>
<keyword evidence="1" id="KW-0812">Transmembrane</keyword>
<comment type="caution">
    <text evidence="2">The sequence shown here is derived from an EMBL/GenBank/DDBJ whole genome shotgun (WGS) entry which is preliminary data.</text>
</comment>
<accession>A0A4Y3KIN9</accession>
<organism evidence="2 3">
    <name type="scientific">Cellulomonas gelida</name>
    <dbReference type="NCBI Taxonomy" id="1712"/>
    <lineage>
        <taxon>Bacteria</taxon>
        <taxon>Bacillati</taxon>
        <taxon>Actinomycetota</taxon>
        <taxon>Actinomycetes</taxon>
        <taxon>Micrococcales</taxon>
        <taxon>Cellulomonadaceae</taxon>
        <taxon>Cellulomonas</taxon>
    </lineage>
</organism>
<feature type="transmembrane region" description="Helical" evidence="1">
    <location>
        <begin position="45"/>
        <end position="64"/>
    </location>
</feature>
<evidence type="ECO:0000256" key="1">
    <source>
        <dbReference type="SAM" id="Phobius"/>
    </source>
</evidence>
<name>A0A4Y3KIN9_9CELL</name>
<protein>
    <submittedName>
        <fullName evidence="2">Uncharacterized protein</fullName>
    </submittedName>
</protein>
<sequence>MSTDLRPDPDLAARAERTTPLMSLDPDALLGAAHRHVRRRTAARVAGGALAVAAVAVVGAQLAADRTTEPDPAQPPTQVARPLGDGAVVEVADGLLAANRPGAKHAPDPRIDPLVDGATWQVDLGLTTDDHELVLGVGPVVDGMQQGAAYYSRVTASGTSDGYGGGVWTWGTPSVEDGVRLVAPLDSGEWSELVVVPTTMRDPHVLLWSTAGFEASGGSRVAVELPTFAAPDGQLLAAALGDPAVADSIQSGESGVVFVGSDGRVVQAPCADLPTPQCPTIDDVPGLAAAVAAVTSAPTAETAATTKLAEGVHATTSLARSSGDGWDAGLRITGSWADEGESGVVVLAPATEVELGTARDAFDVPATDGVRVRVSGLDGVSAFTWADDDSADRFPAQKYYPGSLRWDMNDDVRLLAGAVPRWLPNGRVVLWLPRGVVGNDGERVHALDVPTFADPTGSGSHLYAISLDEGVAMRDVTALRDALVLYLGEGTTADEVAEGSGRCTALDPACLEAQPDGGAALVAALAERGVDVADVTLGAGVTPPAGPSTAASVGEGITAATAWSDDERLDLGDVEGRRVWLELADGAGDVLLPTLYLDTTLPQTQPRQLDLTSMDGTVAPLAPDVRAFVEIGAAPQDGAWRAFTWSVMGNARGDLPVELPTVWHGDRAMYAYVATDASGHFDTLSTNVWVSPGGDVLVPGCEGISEEECEQTGGTPGIFADVRAALG</sequence>